<proteinExistence type="predicted"/>
<accession>A0ABQ9HY02</accession>
<protein>
    <submittedName>
        <fullName evidence="1">Uncharacterized protein</fullName>
    </submittedName>
</protein>
<dbReference type="EMBL" id="JARBHB010000003">
    <property type="protein sequence ID" value="KAJ8889258.1"/>
    <property type="molecule type" value="Genomic_DNA"/>
</dbReference>
<gene>
    <name evidence="1" type="ORF">PR048_008756</name>
</gene>
<sequence>MVGRLSQGTNIYYAVFLGIRGCGGWAVSLLSSHQGELGSIPGWVTPDFCKWESCWMVLLVGGFSKELPFPLPLHSGAAPLSPHFTLICSQGLIVKSHPNVSTQLIGIDDYHVFDVVIHLTGWSDKQEWSQHYTTGGKLVFEGSGKNIHFYKNREPLARETQTQNIGWIFHELKVELGMTQLSEAIWEILNYPYRAGSSKALVFVVGQPAEVGQLTNGLIQTVGAAIVQQWLYVQGIYPFVITPVEGLKISSKDAKALKNIVGFDDEHVYSLTDGRKKQGNTELRKILDYKPNPLTWLPQGNFIDNKAQRRQYVQTVSHRISESLTSEFYEDCVCFIKDGMYAESFCRVTGRKERETPVPYFPIVYFWIPSRVTRPRVPFVRPLRAVYRTLGNSSHFLARISTCGIRRTSISISDSSSFPAPAEAVAEYGISGLFHSPGGAVPSALVSTKFEMFCGTRICPLRCVDLALC</sequence>
<name>A0ABQ9HY02_9NEOP</name>
<dbReference type="Proteomes" id="UP001159363">
    <property type="component" value="Chromosome 3"/>
</dbReference>
<evidence type="ECO:0000313" key="2">
    <source>
        <dbReference type="Proteomes" id="UP001159363"/>
    </source>
</evidence>
<organism evidence="1 2">
    <name type="scientific">Dryococelus australis</name>
    <dbReference type="NCBI Taxonomy" id="614101"/>
    <lineage>
        <taxon>Eukaryota</taxon>
        <taxon>Metazoa</taxon>
        <taxon>Ecdysozoa</taxon>
        <taxon>Arthropoda</taxon>
        <taxon>Hexapoda</taxon>
        <taxon>Insecta</taxon>
        <taxon>Pterygota</taxon>
        <taxon>Neoptera</taxon>
        <taxon>Polyneoptera</taxon>
        <taxon>Phasmatodea</taxon>
        <taxon>Verophasmatodea</taxon>
        <taxon>Anareolatae</taxon>
        <taxon>Phasmatidae</taxon>
        <taxon>Eurycanthinae</taxon>
        <taxon>Dryococelus</taxon>
    </lineage>
</organism>
<keyword evidence="2" id="KW-1185">Reference proteome</keyword>
<evidence type="ECO:0000313" key="1">
    <source>
        <dbReference type="EMBL" id="KAJ8889258.1"/>
    </source>
</evidence>
<reference evidence="1 2" key="1">
    <citation type="submission" date="2023-02" db="EMBL/GenBank/DDBJ databases">
        <title>LHISI_Scaffold_Assembly.</title>
        <authorList>
            <person name="Stuart O.P."/>
            <person name="Cleave R."/>
            <person name="Magrath M.J.L."/>
            <person name="Mikheyev A.S."/>
        </authorList>
    </citation>
    <scope>NUCLEOTIDE SEQUENCE [LARGE SCALE GENOMIC DNA]</scope>
    <source>
        <strain evidence="1">Daus_M_001</strain>
        <tissue evidence="1">Leg muscle</tissue>
    </source>
</reference>
<comment type="caution">
    <text evidence="1">The sequence shown here is derived from an EMBL/GenBank/DDBJ whole genome shotgun (WGS) entry which is preliminary data.</text>
</comment>